<dbReference type="InterPro" id="IPR027961">
    <property type="entry name" value="DUF4442"/>
</dbReference>
<dbReference type="eggNOG" id="ENOG502S7PE">
    <property type="taxonomic scope" value="Eukaryota"/>
</dbReference>
<dbReference type="AlphaFoldDB" id="F2UN44"/>
<protein>
    <submittedName>
        <fullName evidence="1">Uncharacterized protein</fullName>
    </submittedName>
</protein>
<name>F2UN44_SALR5</name>
<dbReference type="InParanoid" id="F2UN44"/>
<dbReference type="Pfam" id="PF14539">
    <property type="entry name" value="DUF4442"/>
    <property type="match status" value="1"/>
</dbReference>
<accession>F2UN44</accession>
<dbReference type="EMBL" id="GL832983">
    <property type="protein sequence ID" value="EGD78543.1"/>
    <property type="molecule type" value="Genomic_DNA"/>
</dbReference>
<dbReference type="RefSeq" id="XP_004989492.1">
    <property type="nucleotide sequence ID" value="XM_004989435.1"/>
</dbReference>
<keyword evidence="2" id="KW-1185">Reference proteome</keyword>
<dbReference type="GeneID" id="16070041"/>
<evidence type="ECO:0000313" key="2">
    <source>
        <dbReference type="Proteomes" id="UP000007799"/>
    </source>
</evidence>
<dbReference type="InterPro" id="IPR029069">
    <property type="entry name" value="HotDog_dom_sf"/>
</dbReference>
<dbReference type="Proteomes" id="UP000007799">
    <property type="component" value="Unassembled WGS sequence"/>
</dbReference>
<dbReference type="OMA" id="FTADITM"/>
<proteinExistence type="predicted"/>
<feature type="non-terminal residue" evidence="1">
    <location>
        <position position="157"/>
    </location>
</feature>
<evidence type="ECO:0000313" key="1">
    <source>
        <dbReference type="EMBL" id="EGD78543.1"/>
    </source>
</evidence>
<organism evidence="2">
    <name type="scientific">Salpingoeca rosetta (strain ATCC 50818 / BSB-021)</name>
    <dbReference type="NCBI Taxonomy" id="946362"/>
    <lineage>
        <taxon>Eukaryota</taxon>
        <taxon>Choanoflagellata</taxon>
        <taxon>Craspedida</taxon>
        <taxon>Salpingoecidae</taxon>
        <taxon>Salpingoeca</taxon>
    </lineage>
</organism>
<dbReference type="SUPFAM" id="SSF54637">
    <property type="entry name" value="Thioesterase/thiol ester dehydrase-isomerase"/>
    <property type="match status" value="1"/>
</dbReference>
<dbReference type="OrthoDB" id="10255641at2759"/>
<reference evidence="1" key="1">
    <citation type="submission" date="2009-08" db="EMBL/GenBank/DDBJ databases">
        <title>Annotation of Salpingoeca rosetta.</title>
        <authorList>
            <consortium name="The Broad Institute Genome Sequencing Platform"/>
            <person name="Russ C."/>
            <person name="Cuomo C."/>
            <person name="Burger G."/>
            <person name="Gray M.W."/>
            <person name="Holland P.W.H."/>
            <person name="King N."/>
            <person name="Lang F.B.F."/>
            <person name="Roger A.J."/>
            <person name="Ruiz-Trillo I."/>
            <person name="Young S.K."/>
            <person name="Zeng Q."/>
            <person name="Gargeya S."/>
            <person name="Alvarado L."/>
            <person name="Berlin A."/>
            <person name="Chapman S.B."/>
            <person name="Chen Z."/>
            <person name="Freedman E."/>
            <person name="Gellesch M."/>
            <person name="Goldberg J."/>
            <person name="Griggs A."/>
            <person name="Gujja S."/>
            <person name="Heilman E."/>
            <person name="Heiman D."/>
            <person name="Howarth C."/>
            <person name="Mehta T."/>
            <person name="Neiman D."/>
            <person name="Pearson M."/>
            <person name="Roberts A."/>
            <person name="Saif S."/>
            <person name="Shea T."/>
            <person name="Shenoy N."/>
            <person name="Sisk P."/>
            <person name="Stolte C."/>
            <person name="Sykes S."/>
            <person name="White J."/>
            <person name="Yandava C."/>
            <person name="Haas B."/>
            <person name="Nusbaum C."/>
            <person name="Birren B."/>
        </authorList>
    </citation>
    <scope>NUCLEOTIDE SEQUENCE [LARGE SCALE GENOMIC DNA]</scope>
    <source>
        <strain evidence="1">ATCC 50818</strain>
    </source>
</reference>
<sequence>MIGLGGILRWAIRPLDKLWLASAAVVGTAMTAPMVVLNSMKHGRSHALSTFGLWQSCAQVPFFGRYAFAGLVHLAAPYTASVNPMLTVMTSDYAEGFILERPWLHNPFNSVHAVAMTNLGEFVSGILVTSQIEQMTLHGDFKIRGIVTGLSTTYHKK</sequence>
<dbReference type="KEGG" id="sre:PTSG_09235"/>
<gene>
    <name evidence="1" type="ORF">PTSG_09235</name>
</gene>
<dbReference type="Gene3D" id="3.10.129.10">
    <property type="entry name" value="Hotdog Thioesterase"/>
    <property type="match status" value="1"/>
</dbReference>